<gene>
    <name evidence="4" type="ORF">DQX05_12480</name>
</gene>
<dbReference type="Pfam" id="PF00144">
    <property type="entry name" value="Beta-lactamase"/>
    <property type="match status" value="1"/>
</dbReference>
<organism evidence="4 5">
    <name type="scientific">Paenibacillus thiaminolyticus</name>
    <name type="common">Bacillus thiaminolyticus</name>
    <dbReference type="NCBI Taxonomy" id="49283"/>
    <lineage>
        <taxon>Bacteria</taxon>
        <taxon>Bacillati</taxon>
        <taxon>Bacillota</taxon>
        <taxon>Bacilli</taxon>
        <taxon>Bacillales</taxon>
        <taxon>Paenibacillaceae</taxon>
        <taxon>Paenibacillus</taxon>
    </lineage>
</organism>
<sequence>METKRERLERLFSKLEQQGGMSGVFLAAEQGEIIYQAAFGGADLATGRRLMTASAFDLASLSKPFTAAGIILLAEQGKLGYDDPVAQWLPELPYPGITIRHLLCHTSGLPDFMELFCEHWDRKRIATNADVLAMLAEHRLPAYFEPNESWRYSNTGYVLLALIIERATGQIFADFMRERVFLPLRMNASRIYSRRLEGDVMDNYAYGYVYDHHSSRYGLPDLVPETQYVVYLDGIQGDGAMSSNVHDLLVFDRALQDGKLVSGPSLEQAYAPVRLNNGETFDYGFGWILEDKEGKGRVGSHSGGWPGYASLMNRYLEADMTMIYLRNREQDVEFDQAVIDAAEQILFDQPYEIPQRPLEKRIASVDTGLYPCYAGLYQQEDGGDGIISVLIEDGRLCLQTPGTVRVELYPASDTRFFVRSIPVEVKFIVQAGQTRAEKLIIVEEGHETHAVRIR</sequence>
<dbReference type="PANTHER" id="PTHR46825:SF11">
    <property type="entry name" value="PENICILLIN-BINDING PROTEIN 4"/>
    <property type="match status" value="1"/>
</dbReference>
<dbReference type="Proteomes" id="UP000266177">
    <property type="component" value="Unassembled WGS sequence"/>
</dbReference>
<dbReference type="PANTHER" id="PTHR46825">
    <property type="entry name" value="D-ALANYL-D-ALANINE-CARBOXYPEPTIDASE/ENDOPEPTIDASE AMPH"/>
    <property type="match status" value="1"/>
</dbReference>
<dbReference type="EMBL" id="QYZD01000009">
    <property type="protein sequence ID" value="RJG23827.1"/>
    <property type="molecule type" value="Genomic_DNA"/>
</dbReference>
<dbReference type="OrthoDB" id="9803467at2"/>
<dbReference type="InterPro" id="IPR001466">
    <property type="entry name" value="Beta-lactam-related"/>
</dbReference>
<evidence type="ECO:0000259" key="3">
    <source>
        <dbReference type="Pfam" id="PF00144"/>
    </source>
</evidence>
<accession>A0A3A3GHJ4</accession>
<comment type="subcellular location">
    <subcellularLocation>
        <location evidence="1">Membrane</location>
    </subcellularLocation>
</comment>
<keyword evidence="2" id="KW-0472">Membrane</keyword>
<comment type="caution">
    <text evidence="4">The sequence shown here is derived from an EMBL/GenBank/DDBJ whole genome shotgun (WGS) entry which is preliminary data.</text>
</comment>
<evidence type="ECO:0000313" key="5">
    <source>
        <dbReference type="Proteomes" id="UP000266177"/>
    </source>
</evidence>
<dbReference type="AlphaFoldDB" id="A0A3A3GHJ4"/>
<reference evidence="4 5" key="1">
    <citation type="submission" date="2018-09" db="EMBL/GenBank/DDBJ databases">
        <title>Paenibacillus SK2017-BO5.</title>
        <authorList>
            <person name="Piskunova J.V."/>
            <person name="Dubiley S.A."/>
            <person name="Severinov K.V."/>
        </authorList>
    </citation>
    <scope>NUCLEOTIDE SEQUENCE [LARGE SCALE GENOMIC DNA]</scope>
    <source>
        <strain evidence="4 5">BO5</strain>
    </source>
</reference>
<keyword evidence="4" id="KW-0378">Hydrolase</keyword>
<evidence type="ECO:0000313" key="4">
    <source>
        <dbReference type="EMBL" id="RJG23827.1"/>
    </source>
</evidence>
<dbReference type="RefSeq" id="WP_119793967.1">
    <property type="nucleotide sequence ID" value="NZ_QYZD01000009.1"/>
</dbReference>
<dbReference type="GO" id="GO:0016020">
    <property type="term" value="C:membrane"/>
    <property type="evidence" value="ECO:0007669"/>
    <property type="project" value="UniProtKB-SubCell"/>
</dbReference>
<dbReference type="GO" id="GO:0016787">
    <property type="term" value="F:hydrolase activity"/>
    <property type="evidence" value="ECO:0007669"/>
    <property type="project" value="UniProtKB-KW"/>
</dbReference>
<proteinExistence type="predicted"/>
<name>A0A3A3GHJ4_PANTH</name>
<dbReference type="Gene3D" id="3.40.710.10">
    <property type="entry name" value="DD-peptidase/beta-lactamase superfamily"/>
    <property type="match status" value="1"/>
</dbReference>
<dbReference type="SUPFAM" id="SSF56601">
    <property type="entry name" value="beta-lactamase/transpeptidase-like"/>
    <property type="match status" value="1"/>
</dbReference>
<evidence type="ECO:0000256" key="2">
    <source>
        <dbReference type="ARBA" id="ARBA00023136"/>
    </source>
</evidence>
<protein>
    <submittedName>
        <fullName evidence="4">Class A beta-lactamase-related serine hydrolase</fullName>
    </submittedName>
</protein>
<evidence type="ECO:0000256" key="1">
    <source>
        <dbReference type="ARBA" id="ARBA00004370"/>
    </source>
</evidence>
<dbReference type="InterPro" id="IPR012338">
    <property type="entry name" value="Beta-lactam/transpept-like"/>
</dbReference>
<feature type="domain" description="Beta-lactamase-related" evidence="3">
    <location>
        <begin position="8"/>
        <end position="341"/>
    </location>
</feature>
<dbReference type="InterPro" id="IPR050491">
    <property type="entry name" value="AmpC-like"/>
</dbReference>